<keyword evidence="2" id="KW-1185">Reference proteome</keyword>
<name>A0ACB9L7Q5_BAUVA</name>
<organism evidence="1 2">
    <name type="scientific">Bauhinia variegata</name>
    <name type="common">Purple orchid tree</name>
    <name type="synonym">Phanera variegata</name>
    <dbReference type="NCBI Taxonomy" id="167791"/>
    <lineage>
        <taxon>Eukaryota</taxon>
        <taxon>Viridiplantae</taxon>
        <taxon>Streptophyta</taxon>
        <taxon>Embryophyta</taxon>
        <taxon>Tracheophyta</taxon>
        <taxon>Spermatophyta</taxon>
        <taxon>Magnoliopsida</taxon>
        <taxon>eudicotyledons</taxon>
        <taxon>Gunneridae</taxon>
        <taxon>Pentapetalae</taxon>
        <taxon>rosids</taxon>
        <taxon>fabids</taxon>
        <taxon>Fabales</taxon>
        <taxon>Fabaceae</taxon>
        <taxon>Cercidoideae</taxon>
        <taxon>Cercideae</taxon>
        <taxon>Bauhiniinae</taxon>
        <taxon>Bauhinia</taxon>
    </lineage>
</organism>
<evidence type="ECO:0000313" key="1">
    <source>
        <dbReference type="EMBL" id="KAI4305346.1"/>
    </source>
</evidence>
<gene>
    <name evidence="1" type="ORF">L6164_028717</name>
</gene>
<protein>
    <submittedName>
        <fullName evidence="1">Uncharacterized protein</fullName>
    </submittedName>
</protein>
<dbReference type="EMBL" id="CM039437">
    <property type="protein sequence ID" value="KAI4305346.1"/>
    <property type="molecule type" value="Genomic_DNA"/>
</dbReference>
<reference evidence="1 2" key="1">
    <citation type="journal article" date="2022" name="DNA Res.">
        <title>Chromosomal-level genome assembly of the orchid tree Bauhinia variegata (Leguminosae; Cercidoideae) supports the allotetraploid origin hypothesis of Bauhinia.</title>
        <authorList>
            <person name="Zhong Y."/>
            <person name="Chen Y."/>
            <person name="Zheng D."/>
            <person name="Pang J."/>
            <person name="Liu Y."/>
            <person name="Luo S."/>
            <person name="Meng S."/>
            <person name="Qian L."/>
            <person name="Wei D."/>
            <person name="Dai S."/>
            <person name="Zhou R."/>
        </authorList>
    </citation>
    <scope>NUCLEOTIDE SEQUENCE [LARGE SCALE GENOMIC DNA]</scope>
    <source>
        <strain evidence="1">BV-YZ2020</strain>
    </source>
</reference>
<sequence>METALSFILDNLPRIVQAVKSELIDFPSEVESEIDNLRNELDFMNAFVEAARKKQKPHDEVNMVVRKIMGVAQQAENVIDTYFYNLVQHYRRNFLVKTIKTFDHQLGLHDVDASIKGLRTSIDVILENRIKYGLEEGVSNEEDAKAASDQSEALEKRRREVEEDDVVGFDKYSEDVAKLLKDQLDSSPRKVVSIHGMAGLGKTTLAKKIYNDHQLRKKFDDVAWATVSKEFKPREILISLLKEFKSISEGVTNFDSMSLPDLKSMMKRGLRDLRYLIFLDDLWEKEHWNEIQDCFPNENNGSRILITSRVEEVVSHASRTPYFNNRSPPYELQPLQPADSWKLFCKRVFHQETCTDPVLEPYAKKIVESCKNLPLSIVVAAGLLQDKTPTEWSDITRNTNWFISQDQESQVKEILRLSYNSLRQELKPCFLYIGLYPVDSEIPVRQLIQQWIAEGFIQVQQTGAEAPEPEVVAEKHLRELISRSLIQED</sequence>
<accession>A0ACB9L7Q5</accession>
<dbReference type="Proteomes" id="UP000828941">
    <property type="component" value="Chromosome 12"/>
</dbReference>
<comment type="caution">
    <text evidence="1">The sequence shown here is derived from an EMBL/GenBank/DDBJ whole genome shotgun (WGS) entry which is preliminary data.</text>
</comment>
<evidence type="ECO:0000313" key="2">
    <source>
        <dbReference type="Proteomes" id="UP000828941"/>
    </source>
</evidence>
<proteinExistence type="predicted"/>